<dbReference type="InterPro" id="IPR000748">
    <property type="entry name" value="PsdUridine_synth_RsuA/RluB/E/F"/>
</dbReference>
<gene>
    <name evidence="6" type="ORF">SAMN04488028_102533</name>
</gene>
<feature type="domain" description="RNA-binding S4" evidence="5">
    <location>
        <begin position="26"/>
        <end position="84"/>
    </location>
</feature>
<dbReference type="PANTHER" id="PTHR47683:SF2">
    <property type="entry name" value="RNA-BINDING S4 DOMAIN-CONTAINING PROTEIN"/>
    <property type="match status" value="1"/>
</dbReference>
<dbReference type="STRING" id="156994.SAMN04488028_102533"/>
<dbReference type="NCBIfam" id="TIGR00093">
    <property type="entry name" value="pseudouridine synthase"/>
    <property type="match status" value="1"/>
</dbReference>
<dbReference type="EC" id="5.4.99.-" evidence="4"/>
<evidence type="ECO:0000259" key="5">
    <source>
        <dbReference type="SMART" id="SM00363"/>
    </source>
</evidence>
<reference evidence="7" key="1">
    <citation type="submission" date="2016-11" db="EMBL/GenBank/DDBJ databases">
        <authorList>
            <person name="Varghese N."/>
            <person name="Submissions S."/>
        </authorList>
    </citation>
    <scope>NUCLEOTIDE SEQUENCE [LARGE SCALE GENOMIC DNA]</scope>
    <source>
        <strain evidence="7">DSM 26134</strain>
    </source>
</reference>
<keyword evidence="2 4" id="KW-0413">Isomerase</keyword>
<dbReference type="InterPro" id="IPR036986">
    <property type="entry name" value="S4_RNA-bd_sf"/>
</dbReference>
<evidence type="ECO:0000256" key="4">
    <source>
        <dbReference type="RuleBase" id="RU003887"/>
    </source>
</evidence>
<dbReference type="InterPro" id="IPR042092">
    <property type="entry name" value="PsdUridine_s_RsuA/RluB/E/F_cat"/>
</dbReference>
<organism evidence="6 7">
    <name type="scientific">Reichenbachiella agariperforans</name>
    <dbReference type="NCBI Taxonomy" id="156994"/>
    <lineage>
        <taxon>Bacteria</taxon>
        <taxon>Pseudomonadati</taxon>
        <taxon>Bacteroidota</taxon>
        <taxon>Cytophagia</taxon>
        <taxon>Cytophagales</taxon>
        <taxon>Reichenbachiellaceae</taxon>
        <taxon>Reichenbachiella</taxon>
    </lineage>
</organism>
<evidence type="ECO:0000256" key="1">
    <source>
        <dbReference type="ARBA" id="ARBA00008348"/>
    </source>
</evidence>
<dbReference type="RefSeq" id="WP_073121605.1">
    <property type="nucleotide sequence ID" value="NZ_FRAA01000002.1"/>
</dbReference>
<keyword evidence="3" id="KW-0694">RNA-binding</keyword>
<dbReference type="EMBL" id="FRAA01000002">
    <property type="protein sequence ID" value="SHK02516.1"/>
    <property type="molecule type" value="Genomic_DNA"/>
</dbReference>
<evidence type="ECO:0000313" key="6">
    <source>
        <dbReference type="EMBL" id="SHK02516.1"/>
    </source>
</evidence>
<dbReference type="Gene3D" id="3.30.70.1560">
    <property type="entry name" value="Alpha-L RNA-binding motif"/>
    <property type="match status" value="1"/>
</dbReference>
<dbReference type="SMART" id="SM00363">
    <property type="entry name" value="S4"/>
    <property type="match status" value="1"/>
</dbReference>
<dbReference type="GO" id="GO:0003723">
    <property type="term" value="F:RNA binding"/>
    <property type="evidence" value="ECO:0007669"/>
    <property type="project" value="UniProtKB-KW"/>
</dbReference>
<dbReference type="AlphaFoldDB" id="A0A1M6P3N5"/>
<dbReference type="GO" id="GO:0000455">
    <property type="term" value="P:enzyme-directed rRNA pseudouridine synthesis"/>
    <property type="evidence" value="ECO:0007669"/>
    <property type="project" value="UniProtKB-ARBA"/>
</dbReference>
<dbReference type="Pfam" id="PF01479">
    <property type="entry name" value="S4"/>
    <property type="match status" value="1"/>
</dbReference>
<evidence type="ECO:0000256" key="2">
    <source>
        <dbReference type="ARBA" id="ARBA00023235"/>
    </source>
</evidence>
<dbReference type="InterPro" id="IPR020103">
    <property type="entry name" value="PsdUridine_synth_cat_dom_sf"/>
</dbReference>
<dbReference type="Pfam" id="PF00849">
    <property type="entry name" value="PseudoU_synth_2"/>
    <property type="match status" value="1"/>
</dbReference>
<keyword evidence="7" id="KW-1185">Reference proteome</keyword>
<dbReference type="InterPro" id="IPR002942">
    <property type="entry name" value="S4_RNA-bd"/>
</dbReference>
<dbReference type="Proteomes" id="UP000184474">
    <property type="component" value="Unassembled WGS sequence"/>
</dbReference>
<dbReference type="Gene3D" id="3.10.290.10">
    <property type="entry name" value="RNA-binding S4 domain"/>
    <property type="match status" value="1"/>
</dbReference>
<comment type="similarity">
    <text evidence="1 4">Belongs to the pseudouridine synthase RsuA family.</text>
</comment>
<accession>A0A1M6P3N5</accession>
<dbReference type="PROSITE" id="PS01149">
    <property type="entry name" value="PSI_RSU"/>
    <property type="match status" value="1"/>
</dbReference>
<dbReference type="CDD" id="cd00165">
    <property type="entry name" value="S4"/>
    <property type="match status" value="1"/>
</dbReference>
<dbReference type="InterPro" id="IPR050343">
    <property type="entry name" value="RsuA_PseudoU_synthase"/>
</dbReference>
<dbReference type="SUPFAM" id="SSF55120">
    <property type="entry name" value="Pseudouridine synthase"/>
    <property type="match status" value="1"/>
</dbReference>
<evidence type="ECO:0000256" key="3">
    <source>
        <dbReference type="PROSITE-ProRule" id="PRU00182"/>
    </source>
</evidence>
<dbReference type="Gene3D" id="3.30.70.580">
    <property type="entry name" value="Pseudouridine synthase I, catalytic domain, N-terminal subdomain"/>
    <property type="match status" value="1"/>
</dbReference>
<dbReference type="InterPro" id="IPR006145">
    <property type="entry name" value="PsdUridine_synth_RsuA/RluA"/>
</dbReference>
<name>A0A1M6P3N5_REIAG</name>
<proteinExistence type="inferred from homology"/>
<dbReference type="InterPro" id="IPR018496">
    <property type="entry name" value="PsdUridine_synth_RsuA/RluB_CS"/>
</dbReference>
<sequence length="258" mass="29477">MERKNRLQKKNTTTSAPKKKSIEFPVRINKYISNSGICSRRDADQLILDGKIEINGTVASELGMKVEENDEVKYNGKVIKPQNFVYVLLNKPKDYISTMEDPENRKTVMDLVKAACDERIYPVGRLDRNTTGLLLLTNDGAMSQKLTHPSYKIKKIYQVELDKPLTANHFEDIANGFNLEDGPVTVSDIAILDPSKKNIGVQIHIGKNRIVRRIFENFGYEVVKLDRTMYGSLTKKDLPRGKWRFLTDKEVILLKNMS</sequence>
<protein>
    <recommendedName>
        <fullName evidence="4">Pseudouridine synthase</fullName>
        <ecNumber evidence="4">5.4.99.-</ecNumber>
    </recommendedName>
</protein>
<dbReference type="PROSITE" id="PS50889">
    <property type="entry name" value="S4"/>
    <property type="match status" value="1"/>
</dbReference>
<evidence type="ECO:0000313" key="7">
    <source>
        <dbReference type="Proteomes" id="UP000184474"/>
    </source>
</evidence>
<dbReference type="SUPFAM" id="SSF55174">
    <property type="entry name" value="Alpha-L RNA-binding motif"/>
    <property type="match status" value="1"/>
</dbReference>
<dbReference type="CDD" id="cd02870">
    <property type="entry name" value="PseudoU_synth_RsuA_like"/>
    <property type="match status" value="1"/>
</dbReference>
<dbReference type="FunFam" id="3.10.290.10:FF:000003">
    <property type="entry name" value="Pseudouridine synthase"/>
    <property type="match status" value="1"/>
</dbReference>
<dbReference type="PANTHER" id="PTHR47683">
    <property type="entry name" value="PSEUDOURIDINE SYNTHASE FAMILY PROTEIN-RELATED"/>
    <property type="match status" value="1"/>
</dbReference>
<dbReference type="GO" id="GO:0120159">
    <property type="term" value="F:rRNA pseudouridine synthase activity"/>
    <property type="evidence" value="ECO:0007669"/>
    <property type="project" value="UniProtKB-ARBA"/>
</dbReference>
<dbReference type="InterPro" id="IPR020094">
    <property type="entry name" value="TruA/RsuA/RluB/E/F_N"/>
</dbReference>